<reference evidence="2" key="1">
    <citation type="submission" date="2022-10" db="EMBL/GenBank/DDBJ databases">
        <authorList>
            <person name="Aires J."/>
            <person name="Mesa V."/>
        </authorList>
    </citation>
    <scope>NUCLEOTIDE SEQUENCE</scope>
    <source>
        <strain evidence="2">Clostridium neonatale JD116</strain>
    </source>
</reference>
<proteinExistence type="predicted"/>
<evidence type="ECO:0000313" key="2">
    <source>
        <dbReference type="EMBL" id="CAI3538766.1"/>
    </source>
</evidence>
<accession>A0AAD1YC50</accession>
<dbReference type="RefSeq" id="WP_317048938.1">
    <property type="nucleotide sequence ID" value="NZ_CAMRXC010000266.1"/>
</dbReference>
<evidence type="ECO:0000313" key="3">
    <source>
        <dbReference type="Proteomes" id="UP001189143"/>
    </source>
</evidence>
<organism evidence="2 3">
    <name type="scientific">Clostridium neonatale</name>
    <dbReference type="NCBI Taxonomy" id="137838"/>
    <lineage>
        <taxon>Bacteria</taxon>
        <taxon>Bacillati</taxon>
        <taxon>Bacillota</taxon>
        <taxon>Clostridia</taxon>
        <taxon>Eubacteriales</taxon>
        <taxon>Clostridiaceae</taxon>
        <taxon>Clostridium</taxon>
    </lineage>
</organism>
<dbReference type="EMBL" id="CAMTCP010000009">
    <property type="protein sequence ID" value="CAI3538766.1"/>
    <property type="molecule type" value="Genomic_DNA"/>
</dbReference>
<feature type="region of interest" description="Disordered" evidence="1">
    <location>
        <begin position="81"/>
        <end position="104"/>
    </location>
</feature>
<dbReference type="AlphaFoldDB" id="A0AAD1YC50"/>
<dbReference type="Proteomes" id="UP001189143">
    <property type="component" value="Unassembled WGS sequence"/>
</dbReference>
<protein>
    <submittedName>
        <fullName evidence="2">Uncharacterized protein</fullName>
    </submittedName>
</protein>
<comment type="caution">
    <text evidence="2">The sequence shown here is derived from an EMBL/GenBank/DDBJ whole genome shotgun (WGS) entry which is preliminary data.</text>
</comment>
<gene>
    <name evidence="2" type="ORF">CNEO2_1080012</name>
</gene>
<evidence type="ECO:0000256" key="1">
    <source>
        <dbReference type="SAM" id="MobiDB-lite"/>
    </source>
</evidence>
<name>A0AAD1YC50_9CLOT</name>
<sequence length="118" mass="13757">MAPIEYDKCGRMKFNPDLHENQGKPWSKDDLDYLINWYNKVGLEEMSLALGKSEGTVAHKVQTLRKRGIMKNNPVRIYHRRLTKEKATKNPDQSIHSSTHKTMRKTSTSLYHNLEVCQ</sequence>